<sequence>MKNKLKLFLIPALIIFSPVTVLALVPTGPCVGATGLGGLLCKLNELLNSIIPVLLALGVVYFVWGVVQYVIANEEEVKKKGRERIIYGIIGLAIIVSLWGLVNIVVTTFNLDSNNTAPDVSSLVVTSTSSAGCTLGTKFQGLLDYATCIIGKSVIPFIFAIAMVMFVWGAVKFFIIDADEEAKRAQGKQFMIWGIIALTVMISVWGLVNVLGTTFNLRTNVLPQIQP</sequence>
<proteinExistence type="predicted"/>
<dbReference type="Pfam" id="PF18895">
    <property type="entry name" value="T4SS_pilin"/>
    <property type="match status" value="2"/>
</dbReference>
<reference evidence="2 3" key="1">
    <citation type="journal article" date="2016" name="Nat. Commun.">
        <title>Thousands of microbial genomes shed light on interconnected biogeochemical processes in an aquifer system.</title>
        <authorList>
            <person name="Anantharaman K."/>
            <person name="Brown C.T."/>
            <person name="Hug L.A."/>
            <person name="Sharon I."/>
            <person name="Castelle C.J."/>
            <person name="Probst A.J."/>
            <person name="Thomas B.C."/>
            <person name="Singh A."/>
            <person name="Wilkins M.J."/>
            <person name="Karaoz U."/>
            <person name="Brodie E.L."/>
            <person name="Williams K.H."/>
            <person name="Hubbard S.S."/>
            <person name="Banfield J.F."/>
        </authorList>
    </citation>
    <scope>NUCLEOTIDE SEQUENCE [LARGE SCALE GENOMIC DNA]</scope>
</reference>
<protein>
    <submittedName>
        <fullName evidence="2">Uncharacterized protein</fullName>
    </submittedName>
</protein>
<dbReference type="InterPro" id="IPR043993">
    <property type="entry name" value="T4SS_pilin"/>
</dbReference>
<keyword evidence="1" id="KW-0812">Transmembrane</keyword>
<evidence type="ECO:0000256" key="1">
    <source>
        <dbReference type="SAM" id="Phobius"/>
    </source>
</evidence>
<comment type="caution">
    <text evidence="2">The sequence shown here is derived from an EMBL/GenBank/DDBJ whole genome shotgun (WGS) entry which is preliminary data.</text>
</comment>
<keyword evidence="1" id="KW-0472">Membrane</keyword>
<keyword evidence="1" id="KW-1133">Transmembrane helix</keyword>
<dbReference type="AlphaFoldDB" id="A0A1F6W9S9"/>
<dbReference type="Proteomes" id="UP000177052">
    <property type="component" value="Unassembled WGS sequence"/>
</dbReference>
<gene>
    <name evidence="2" type="ORF">A3F19_01840</name>
</gene>
<evidence type="ECO:0000313" key="3">
    <source>
        <dbReference type="Proteomes" id="UP000177052"/>
    </source>
</evidence>
<feature type="transmembrane region" description="Helical" evidence="1">
    <location>
        <begin position="84"/>
        <end position="106"/>
    </location>
</feature>
<feature type="transmembrane region" description="Helical" evidence="1">
    <location>
        <begin position="190"/>
        <end position="208"/>
    </location>
</feature>
<name>A0A1F6W9S9_9BACT</name>
<feature type="transmembrane region" description="Helical" evidence="1">
    <location>
        <begin position="154"/>
        <end position="178"/>
    </location>
</feature>
<feature type="transmembrane region" description="Helical" evidence="1">
    <location>
        <begin position="47"/>
        <end position="72"/>
    </location>
</feature>
<accession>A0A1F6W9S9</accession>
<evidence type="ECO:0000313" key="2">
    <source>
        <dbReference type="EMBL" id="OGI78683.1"/>
    </source>
</evidence>
<dbReference type="EMBL" id="MFUJ01000039">
    <property type="protein sequence ID" value="OGI78683.1"/>
    <property type="molecule type" value="Genomic_DNA"/>
</dbReference>
<organism evidence="2 3">
    <name type="scientific">Candidatus Nomurabacteria bacterium RIFCSPHIGHO2_12_FULL_37_29</name>
    <dbReference type="NCBI Taxonomy" id="1801759"/>
    <lineage>
        <taxon>Bacteria</taxon>
        <taxon>Candidatus Nomuraibacteriota</taxon>
    </lineage>
</organism>